<keyword evidence="1" id="KW-0732">Signal</keyword>
<name>A0A564ZHQ9_9BACT</name>
<accession>A0A564ZHQ9</accession>
<feature type="chain" id="PRO_5021849042" evidence="1">
    <location>
        <begin position="25"/>
        <end position="436"/>
    </location>
</feature>
<feature type="signal peptide" evidence="1">
    <location>
        <begin position="1"/>
        <end position="24"/>
    </location>
</feature>
<organism evidence="2 3">
    <name type="scientific">Candidatus Methylomirabilis lanthanidiphila</name>
    <dbReference type="NCBI Taxonomy" id="2211376"/>
    <lineage>
        <taxon>Bacteria</taxon>
        <taxon>Candidatus Methylomirabilota</taxon>
        <taxon>Candidatus Methylomirabilia</taxon>
        <taxon>Candidatus Methylomirabilales</taxon>
        <taxon>Candidatus Methylomirabilaceae</taxon>
        <taxon>Candidatus Methylomirabilis</taxon>
    </lineage>
</organism>
<evidence type="ECO:0000256" key="1">
    <source>
        <dbReference type="SAM" id="SignalP"/>
    </source>
</evidence>
<dbReference type="EMBL" id="CABIKM010000019">
    <property type="protein sequence ID" value="VUZ84861.1"/>
    <property type="molecule type" value="Genomic_DNA"/>
</dbReference>
<evidence type="ECO:0000313" key="2">
    <source>
        <dbReference type="EMBL" id="VUZ84861.1"/>
    </source>
</evidence>
<reference evidence="2 3" key="1">
    <citation type="submission" date="2019-07" db="EMBL/GenBank/DDBJ databases">
        <authorList>
            <person name="Cremers G."/>
        </authorList>
    </citation>
    <scope>NUCLEOTIDE SEQUENCE [LARGE SCALE GENOMIC DNA]</scope>
</reference>
<evidence type="ECO:0000313" key="3">
    <source>
        <dbReference type="Proteomes" id="UP000334340"/>
    </source>
</evidence>
<dbReference type="Proteomes" id="UP000334340">
    <property type="component" value="Unassembled WGS sequence"/>
</dbReference>
<sequence>MRKQWIATLGILALMLAIGGRAEAAVTTCDPITIQHIVDTPAEAAAIGANDYNNTNCHLIIQVSIPIPPSHTVLVLMADRITIDPAGGPTPAVDVEIINDNVSSEIRLTTTTDVVGHIEITNGVLKAHKLLRFVAKEDVTARDSQLIAATVFGPPPSGLGGDFRIDADGNVDIQGTATHAGAILEWVADGSITFICLGGPTGCQDPLDSSKAVELCGTCPPGSTCPPDPRVPPTVFPCAVNFPTDASLREVCFPGGDAVPCDGGSKEKRFLARSGNINIAGTTLTSAKHITFTANNGNLLGAGANLTSTDDRIAFVIKGTIDLSDATLSSGKDIFIKSTNCPVPVDPLDPSDTCINANGATMTAATRITMATPGNAGVVDVCEATLTDGSGDPVLNGDTAPPYNDPPNRVVDTATECDDFVAPSGDNIKGPAVITP</sequence>
<proteinExistence type="predicted"/>
<protein>
    <submittedName>
        <fullName evidence="2">Uncharacterized protein</fullName>
    </submittedName>
</protein>
<gene>
    <name evidence="2" type="ORF">MELA_01236</name>
</gene>
<dbReference type="AlphaFoldDB" id="A0A564ZHQ9"/>
<keyword evidence="3" id="KW-1185">Reference proteome</keyword>